<dbReference type="SUPFAM" id="SSF46565">
    <property type="entry name" value="Chaperone J-domain"/>
    <property type="match status" value="1"/>
</dbReference>
<evidence type="ECO:0000313" key="2">
    <source>
        <dbReference type="EMBL" id="QIR75631.1"/>
    </source>
</evidence>
<evidence type="ECO:0000256" key="1">
    <source>
        <dbReference type="ARBA" id="ARBA00023186"/>
    </source>
</evidence>
<evidence type="ECO:0000313" key="3">
    <source>
        <dbReference type="Proteomes" id="UP000502831"/>
    </source>
</evidence>
<sequence>MRLHLSSDCITINISEYSPYFLHVNQTLSQKFTKSFWVNDTLINFSTPKEAKKRKEFLTSLYYTCARASQSQNLVFLQKLVAMYDKPIKVVKKVVKKMIIHQPYTLDKYYKILEVSQTESLQTIRKKYLCLAKIYHPDHQDTSSVEKFQQIQEAYETIKEQKRKKIAA</sequence>
<dbReference type="Pfam" id="PF00226">
    <property type="entry name" value="DnaJ"/>
    <property type="match status" value="1"/>
</dbReference>
<accession>A0A6G9VQK4</accession>
<dbReference type="CDD" id="cd06257">
    <property type="entry name" value="DnaJ"/>
    <property type="match status" value="1"/>
</dbReference>
<organism evidence="2 3">
    <name type="scientific">Sulfurospirillum diekertiae</name>
    <dbReference type="NCBI Taxonomy" id="1854492"/>
    <lineage>
        <taxon>Bacteria</taxon>
        <taxon>Pseudomonadati</taxon>
        <taxon>Campylobacterota</taxon>
        <taxon>Epsilonproteobacteria</taxon>
        <taxon>Campylobacterales</taxon>
        <taxon>Sulfurospirillaceae</taxon>
        <taxon>Sulfurospirillum</taxon>
    </lineage>
</organism>
<dbReference type="PROSITE" id="PS50076">
    <property type="entry name" value="DNAJ_2"/>
    <property type="match status" value="1"/>
</dbReference>
<gene>
    <name evidence="2" type="ORF">FA584_05170</name>
</gene>
<dbReference type="PANTHER" id="PTHR44145">
    <property type="entry name" value="DNAJ HOMOLOG SUBFAMILY A MEMBER 3, MITOCHONDRIAL"/>
    <property type="match status" value="1"/>
</dbReference>
<reference evidence="2 3" key="1">
    <citation type="journal article" date="2017" name="Environ. Sci. Technol.">
        <title>Organohalide Respiration with Chlorinated Ethenes under Low pH Conditions.</title>
        <authorList>
            <person name="Yang Y."/>
            <person name="Capiro N.L."/>
            <person name="Marcet T.F."/>
            <person name="Yan J."/>
            <person name="Pennell K.D."/>
            <person name="Loffler F.E."/>
        </authorList>
    </citation>
    <scope>NUCLEOTIDE SEQUENCE [LARGE SCALE GENOMIC DNA]</scope>
    <source>
        <strain evidence="2 3">ACSDCE</strain>
    </source>
</reference>
<dbReference type="InterPro" id="IPR051938">
    <property type="entry name" value="Apopto_cytoskel_mod"/>
</dbReference>
<dbReference type="PANTHER" id="PTHR44145:SF3">
    <property type="entry name" value="DNAJ HOMOLOG SUBFAMILY A MEMBER 3, MITOCHONDRIAL"/>
    <property type="match status" value="1"/>
</dbReference>
<keyword evidence="1" id="KW-0143">Chaperone</keyword>
<dbReference type="SMART" id="SM00271">
    <property type="entry name" value="DnaJ"/>
    <property type="match status" value="1"/>
</dbReference>
<dbReference type="Proteomes" id="UP000502831">
    <property type="component" value="Chromosome"/>
</dbReference>
<dbReference type="EMBL" id="CP039734">
    <property type="protein sequence ID" value="QIR75631.1"/>
    <property type="molecule type" value="Genomic_DNA"/>
</dbReference>
<dbReference type="Gene3D" id="1.10.287.110">
    <property type="entry name" value="DnaJ domain"/>
    <property type="match status" value="1"/>
</dbReference>
<dbReference type="AlphaFoldDB" id="A0A6G9VQK4"/>
<proteinExistence type="predicted"/>
<dbReference type="InterPro" id="IPR036869">
    <property type="entry name" value="J_dom_sf"/>
</dbReference>
<dbReference type="InterPro" id="IPR001623">
    <property type="entry name" value="DnaJ_domain"/>
</dbReference>
<protein>
    <submittedName>
        <fullName evidence="2">DnaJ domain-containing protein</fullName>
    </submittedName>
</protein>
<dbReference type="PRINTS" id="PR00625">
    <property type="entry name" value="JDOMAIN"/>
</dbReference>
<name>A0A6G9VQK4_9BACT</name>
<dbReference type="RefSeq" id="WP_167749582.1">
    <property type="nucleotide sequence ID" value="NZ_CP039734.2"/>
</dbReference>